<dbReference type="Proteomes" id="UP001433508">
    <property type="component" value="Unassembled WGS sequence"/>
</dbReference>
<comment type="caution">
    <text evidence="1">The sequence shown here is derived from an EMBL/GenBank/DDBJ whole genome shotgun (WGS) entry which is preliminary data.</text>
</comment>
<dbReference type="EMBL" id="MU971344">
    <property type="protein sequence ID" value="KAK9239741.1"/>
    <property type="molecule type" value="Genomic_DNA"/>
</dbReference>
<organism evidence="1 2">
    <name type="scientific">Lipomyces kononenkoae</name>
    <name type="common">Yeast</name>
    <dbReference type="NCBI Taxonomy" id="34357"/>
    <lineage>
        <taxon>Eukaryota</taxon>
        <taxon>Fungi</taxon>
        <taxon>Dikarya</taxon>
        <taxon>Ascomycota</taxon>
        <taxon>Saccharomycotina</taxon>
        <taxon>Lipomycetes</taxon>
        <taxon>Lipomycetales</taxon>
        <taxon>Lipomycetaceae</taxon>
        <taxon>Lipomyces</taxon>
    </lineage>
</organism>
<keyword evidence="2" id="KW-1185">Reference proteome</keyword>
<evidence type="ECO:0000313" key="1">
    <source>
        <dbReference type="EMBL" id="KAK9239741.1"/>
    </source>
</evidence>
<accession>A0ACC3T7T7</accession>
<reference evidence="2" key="1">
    <citation type="journal article" date="2024" name="Front. Bioeng. Biotechnol.">
        <title>Genome-scale model development and genomic sequencing of the oleaginous clade Lipomyces.</title>
        <authorList>
            <person name="Czajka J.J."/>
            <person name="Han Y."/>
            <person name="Kim J."/>
            <person name="Mondo S.J."/>
            <person name="Hofstad B.A."/>
            <person name="Robles A."/>
            <person name="Haridas S."/>
            <person name="Riley R."/>
            <person name="LaButti K."/>
            <person name="Pangilinan J."/>
            <person name="Andreopoulos W."/>
            <person name="Lipzen A."/>
            <person name="Yan J."/>
            <person name="Wang M."/>
            <person name="Ng V."/>
            <person name="Grigoriev I.V."/>
            <person name="Spatafora J.W."/>
            <person name="Magnuson J.K."/>
            <person name="Baker S.E."/>
            <person name="Pomraning K.R."/>
        </authorList>
    </citation>
    <scope>NUCLEOTIDE SEQUENCE [LARGE SCALE GENOMIC DNA]</scope>
    <source>
        <strain evidence="2">CBS 7786</strain>
    </source>
</reference>
<gene>
    <name evidence="1" type="ORF">V1525DRAFT_397515</name>
</gene>
<sequence>MALNWPFLNLSDIYAIRSQRDLTLNVSIDQLVNPGINLNTVLLEPLNYTSSALSNFAAIIQRGVTRVFLDIYWNNISKTWQLCPFVADVSATAANVTSSDVSNSTVFAYGDRAYTCDTTITFSTFLSDVVKDQWIYPTDNDLDAQTIVLTINLRQAKAAAVVTIDSEAVVATTVSQATTSVSNIQSGNATSSANTAMTTSSQSETLSMQIHNALDRYVYTPEQLSLDRSKALTWNDTAATTQGWPLLKNVLLTEFYRVLISFGDIEVPTAEYNSNLDADSIFSNDDIPTSGAGVISNTSPISSVCSISDGDNIAILSTGAVVKPTWLIASDTSENPFSATTMLQYMNCGFSPVLNATLGSSSDILQYLVTALEYSRWSWEAGQPPAAPQPTPTGGTAPVTDSSGNVPRCAALTVNGWEVENCNSKFKVACRVAKSPYNWTLSQKQVSYYDSVGACTGNTTLSLPRTAVQNTILQSLRQSVVGSDPVWIDMNSIELPVRHIPRNAN</sequence>
<name>A0ACC3T7T7_LIPKO</name>
<protein>
    <submittedName>
        <fullName evidence="1">Uncharacterized protein</fullName>
    </submittedName>
</protein>
<proteinExistence type="predicted"/>
<evidence type="ECO:0000313" key="2">
    <source>
        <dbReference type="Proteomes" id="UP001433508"/>
    </source>
</evidence>